<reference evidence="2" key="1">
    <citation type="submission" date="2023-07" db="EMBL/GenBank/DDBJ databases">
        <title>A chromosome-level genome assembly of Lolium multiflorum.</title>
        <authorList>
            <person name="Chen Y."/>
            <person name="Copetti D."/>
            <person name="Kolliker R."/>
            <person name="Studer B."/>
        </authorList>
    </citation>
    <scope>NUCLEOTIDE SEQUENCE</scope>
    <source>
        <strain evidence="2">02402/16</strain>
        <tissue evidence="2">Leaf</tissue>
    </source>
</reference>
<comment type="caution">
    <text evidence="2">The sequence shown here is derived from an EMBL/GenBank/DDBJ whole genome shotgun (WGS) entry which is preliminary data.</text>
</comment>
<accession>A0AAD8SRH9</accession>
<organism evidence="2 3">
    <name type="scientific">Lolium multiflorum</name>
    <name type="common">Italian ryegrass</name>
    <name type="synonym">Lolium perenne subsp. multiflorum</name>
    <dbReference type="NCBI Taxonomy" id="4521"/>
    <lineage>
        <taxon>Eukaryota</taxon>
        <taxon>Viridiplantae</taxon>
        <taxon>Streptophyta</taxon>
        <taxon>Embryophyta</taxon>
        <taxon>Tracheophyta</taxon>
        <taxon>Spermatophyta</taxon>
        <taxon>Magnoliopsida</taxon>
        <taxon>Liliopsida</taxon>
        <taxon>Poales</taxon>
        <taxon>Poaceae</taxon>
        <taxon>BOP clade</taxon>
        <taxon>Pooideae</taxon>
        <taxon>Poodae</taxon>
        <taxon>Poeae</taxon>
        <taxon>Poeae Chloroplast Group 2 (Poeae type)</taxon>
        <taxon>Loliodinae</taxon>
        <taxon>Loliinae</taxon>
        <taxon>Lolium</taxon>
    </lineage>
</organism>
<evidence type="ECO:0000256" key="1">
    <source>
        <dbReference type="SAM" id="MobiDB-lite"/>
    </source>
</evidence>
<gene>
    <name evidence="2" type="ORF">QYE76_050758</name>
</gene>
<sequence>MPRPRPWPRSRPGSGGGGGTPSIESTRGRRGFPWRRSMGGDVAPVEEVRHHGLLGWGLRLSVDTHGGFGGAVAASAPGNGSAAVHMIRVAVLFLGDPAGGIGGVRAANLALFLVAVLGFLACEDEDLPEVGLL</sequence>
<dbReference type="Proteomes" id="UP001231189">
    <property type="component" value="Unassembled WGS sequence"/>
</dbReference>
<proteinExistence type="predicted"/>
<name>A0AAD8SRH9_LOLMU</name>
<evidence type="ECO:0000313" key="3">
    <source>
        <dbReference type="Proteomes" id="UP001231189"/>
    </source>
</evidence>
<evidence type="ECO:0000313" key="2">
    <source>
        <dbReference type="EMBL" id="KAK1662599.1"/>
    </source>
</evidence>
<feature type="region of interest" description="Disordered" evidence="1">
    <location>
        <begin position="1"/>
        <end position="36"/>
    </location>
</feature>
<protein>
    <submittedName>
        <fullName evidence="2">Uncharacterized protein</fullName>
    </submittedName>
</protein>
<dbReference type="EMBL" id="JAUUTY010000003">
    <property type="protein sequence ID" value="KAK1662599.1"/>
    <property type="molecule type" value="Genomic_DNA"/>
</dbReference>
<dbReference type="AlphaFoldDB" id="A0AAD8SRH9"/>
<keyword evidence="3" id="KW-1185">Reference proteome</keyword>